<feature type="transmembrane region" description="Helical" evidence="8">
    <location>
        <begin position="360"/>
        <end position="378"/>
    </location>
</feature>
<comment type="subcellular location">
    <subcellularLocation>
        <location evidence="1">Cell membrane</location>
        <topology evidence="1">Multi-pass membrane protein</topology>
    </subcellularLocation>
</comment>
<feature type="transmembrane region" description="Helical" evidence="8">
    <location>
        <begin position="160"/>
        <end position="179"/>
    </location>
</feature>
<feature type="transmembrane region" description="Helical" evidence="8">
    <location>
        <begin position="296"/>
        <end position="313"/>
    </location>
</feature>
<evidence type="ECO:0000256" key="3">
    <source>
        <dbReference type="ARBA" id="ARBA00022448"/>
    </source>
</evidence>
<dbReference type="Pfam" id="PF07690">
    <property type="entry name" value="MFS_1"/>
    <property type="match status" value="2"/>
</dbReference>
<dbReference type="PANTHER" id="PTHR23514">
    <property type="entry name" value="BYPASS OF STOP CODON PROTEIN 6"/>
    <property type="match status" value="1"/>
</dbReference>
<reference evidence="10 11" key="2">
    <citation type="journal article" date="2016" name="Int. J. Syst. Evol. Microbiol.">
        <title>Paenibacillus bovis sp. nov., isolated from raw yak (Bos grunniens) milk.</title>
        <authorList>
            <person name="Gao C."/>
            <person name="Han J."/>
            <person name="Liu Z."/>
            <person name="Xu X."/>
            <person name="Hang F."/>
            <person name="Wu Z."/>
        </authorList>
    </citation>
    <scope>NUCLEOTIDE SEQUENCE [LARGE SCALE GENOMIC DNA]</scope>
    <source>
        <strain evidence="10 11">BD3526</strain>
    </source>
</reference>
<evidence type="ECO:0000256" key="7">
    <source>
        <dbReference type="SAM" id="MobiDB-lite"/>
    </source>
</evidence>
<feature type="transmembrane region" description="Helical" evidence="8">
    <location>
        <begin position="234"/>
        <end position="258"/>
    </location>
</feature>
<dbReference type="InterPro" id="IPR011701">
    <property type="entry name" value="MFS"/>
</dbReference>
<keyword evidence="5 8" id="KW-1133">Transmembrane helix</keyword>
<reference evidence="11" key="1">
    <citation type="submission" date="2015-10" db="EMBL/GenBank/DDBJ databases">
        <title>Genome of Paenibacillus bovis sp. nov.</title>
        <authorList>
            <person name="Wu Z."/>
            <person name="Gao C."/>
            <person name="Liu Z."/>
            <person name="Zheng H."/>
        </authorList>
    </citation>
    <scope>NUCLEOTIDE SEQUENCE [LARGE SCALE GENOMIC DNA]</scope>
    <source>
        <strain evidence="11">BD3526</strain>
    </source>
</reference>
<dbReference type="InterPro" id="IPR051788">
    <property type="entry name" value="MFS_Transporter"/>
</dbReference>
<evidence type="ECO:0000256" key="8">
    <source>
        <dbReference type="SAM" id="Phobius"/>
    </source>
</evidence>
<feature type="region of interest" description="Disordered" evidence="7">
    <location>
        <begin position="193"/>
        <end position="216"/>
    </location>
</feature>
<proteinExistence type="inferred from homology"/>
<feature type="transmembrane region" description="Helical" evidence="8">
    <location>
        <begin position="270"/>
        <end position="289"/>
    </location>
</feature>
<feature type="transmembrane region" description="Helical" evidence="8">
    <location>
        <begin position="70"/>
        <end position="88"/>
    </location>
</feature>
<accession>A0A172ZMP3</accession>
<dbReference type="InterPro" id="IPR020846">
    <property type="entry name" value="MFS_dom"/>
</dbReference>
<feature type="transmembrane region" description="Helical" evidence="8">
    <location>
        <begin position="128"/>
        <end position="148"/>
    </location>
</feature>
<evidence type="ECO:0000256" key="2">
    <source>
        <dbReference type="ARBA" id="ARBA00008335"/>
    </source>
</evidence>
<dbReference type="GO" id="GO:0022857">
    <property type="term" value="F:transmembrane transporter activity"/>
    <property type="evidence" value="ECO:0007669"/>
    <property type="project" value="InterPro"/>
</dbReference>
<dbReference type="SUPFAM" id="SSF103473">
    <property type="entry name" value="MFS general substrate transporter"/>
    <property type="match status" value="1"/>
</dbReference>
<dbReference type="RefSeq" id="WP_060536790.1">
    <property type="nucleotide sequence ID" value="NZ_CP013023.1"/>
</dbReference>
<dbReference type="OrthoDB" id="9795150at2"/>
<dbReference type="Proteomes" id="UP000078148">
    <property type="component" value="Chromosome"/>
</dbReference>
<feature type="transmembrane region" description="Helical" evidence="8">
    <location>
        <begin position="41"/>
        <end position="63"/>
    </location>
</feature>
<keyword evidence="11" id="KW-1185">Reference proteome</keyword>
<evidence type="ECO:0000313" key="10">
    <source>
        <dbReference type="EMBL" id="ANF98823.1"/>
    </source>
</evidence>
<evidence type="ECO:0000256" key="6">
    <source>
        <dbReference type="ARBA" id="ARBA00023136"/>
    </source>
</evidence>
<feature type="transmembrane region" description="Helical" evidence="8">
    <location>
        <begin position="384"/>
        <end position="400"/>
    </location>
</feature>
<name>A0A172ZMP3_9BACL</name>
<protein>
    <submittedName>
        <fullName evidence="10">MFS transporter</fullName>
    </submittedName>
</protein>
<evidence type="ECO:0000313" key="11">
    <source>
        <dbReference type="Proteomes" id="UP000078148"/>
    </source>
</evidence>
<feature type="compositionally biased region" description="Polar residues" evidence="7">
    <location>
        <begin position="196"/>
        <end position="213"/>
    </location>
</feature>
<dbReference type="PANTHER" id="PTHR23514:SF3">
    <property type="entry name" value="BYPASS OF STOP CODON PROTEIN 6"/>
    <property type="match status" value="1"/>
</dbReference>
<dbReference type="GO" id="GO:0005886">
    <property type="term" value="C:plasma membrane"/>
    <property type="evidence" value="ECO:0007669"/>
    <property type="project" value="UniProtKB-SubCell"/>
</dbReference>
<sequence>MATLFLIVIYLSFISLGIPDSMLGAAWPVMHLDIQAPFGAAGTLSIIASVGTILSSLVSGTLLNKLGTGWVTLISCCLTAGALLGFAFVPSLTWLAVLAIPLGIGAGAVDSGLNHYVASNYKAHHMSWLHCFWGVGATTGPIIMAYYMGTESSWRGGYQAVAIIQMVLVVILLFTLPLWKKVAAIQQEAKQREKQNQSGSELHTTDSSQATDHSSGDPAAKVNLLRIPGVNFTLLTFLFYCGAEATVGLWGASFFVGARGVTPEMAAGWVSLYFAGITLGRLITGFLTLRMSNRRLILIGQLAAVAGGILLLMPLPPILLMSGLILIGVGFAPIFPGLLHETPARFGEKNAARLMGYQLAMAYVGITILPPLFGLIAAYVHVGWFPFVVLAYILLMLLFAERVNQKLRHA</sequence>
<dbReference type="EMBL" id="CP013023">
    <property type="protein sequence ID" value="ANF98823.1"/>
    <property type="molecule type" value="Genomic_DNA"/>
</dbReference>
<comment type="similarity">
    <text evidence="2">Belongs to the major facilitator superfamily.</text>
</comment>
<evidence type="ECO:0000256" key="5">
    <source>
        <dbReference type="ARBA" id="ARBA00022989"/>
    </source>
</evidence>
<feature type="transmembrane region" description="Helical" evidence="8">
    <location>
        <begin position="319"/>
        <end position="339"/>
    </location>
</feature>
<evidence type="ECO:0000256" key="4">
    <source>
        <dbReference type="ARBA" id="ARBA00022692"/>
    </source>
</evidence>
<keyword evidence="3" id="KW-0813">Transport</keyword>
<dbReference type="Gene3D" id="1.20.1250.20">
    <property type="entry name" value="MFS general substrate transporter like domains"/>
    <property type="match status" value="1"/>
</dbReference>
<dbReference type="PROSITE" id="PS50850">
    <property type="entry name" value="MFS"/>
    <property type="match status" value="1"/>
</dbReference>
<feature type="domain" description="Major facilitator superfamily (MFS) profile" evidence="9">
    <location>
        <begin position="5"/>
        <end position="408"/>
    </location>
</feature>
<dbReference type="AlphaFoldDB" id="A0A172ZMP3"/>
<organism evidence="10 11">
    <name type="scientific">Paenibacillus bovis</name>
    <dbReference type="NCBI Taxonomy" id="1616788"/>
    <lineage>
        <taxon>Bacteria</taxon>
        <taxon>Bacillati</taxon>
        <taxon>Bacillota</taxon>
        <taxon>Bacilli</taxon>
        <taxon>Bacillales</taxon>
        <taxon>Paenibacillaceae</taxon>
        <taxon>Paenibacillus</taxon>
    </lineage>
</organism>
<feature type="transmembrane region" description="Helical" evidence="8">
    <location>
        <begin position="94"/>
        <end position="116"/>
    </location>
</feature>
<evidence type="ECO:0000259" key="9">
    <source>
        <dbReference type="PROSITE" id="PS50850"/>
    </source>
</evidence>
<gene>
    <name evidence="10" type="ORF">AR543_14180</name>
</gene>
<keyword evidence="4 8" id="KW-0812">Transmembrane</keyword>
<dbReference type="STRING" id="1616788.AR543_14180"/>
<evidence type="ECO:0000256" key="1">
    <source>
        <dbReference type="ARBA" id="ARBA00004651"/>
    </source>
</evidence>
<dbReference type="InterPro" id="IPR036259">
    <property type="entry name" value="MFS_trans_sf"/>
</dbReference>
<keyword evidence="6 8" id="KW-0472">Membrane</keyword>
<dbReference type="KEGG" id="pbv:AR543_14180"/>